<feature type="signal peptide" evidence="2">
    <location>
        <begin position="1"/>
        <end position="21"/>
    </location>
</feature>
<dbReference type="SMART" id="SM00131">
    <property type="entry name" value="KU"/>
    <property type="match status" value="1"/>
</dbReference>
<keyword evidence="1" id="KW-1015">Disulfide bond</keyword>
<protein>
    <submittedName>
        <fullName evidence="4">Kunitz type protease inhibitor</fullName>
    </submittedName>
</protein>
<dbReference type="EMBL" id="JX294469">
    <property type="protein sequence ID" value="AFR78284.1"/>
    <property type="molecule type" value="mRNA"/>
</dbReference>
<organism evidence="4">
    <name type="scientific">Dyscophus guineti</name>
    <name type="common">Sambava tomato frog</name>
    <dbReference type="NCBI Taxonomy" id="111069"/>
    <lineage>
        <taxon>Eukaryota</taxon>
        <taxon>Metazoa</taxon>
        <taxon>Chordata</taxon>
        <taxon>Craniata</taxon>
        <taxon>Vertebrata</taxon>
        <taxon>Euteleostomi</taxon>
        <taxon>Amphibia</taxon>
        <taxon>Batrachia</taxon>
        <taxon>Anura</taxon>
        <taxon>Neobatrachia</taxon>
        <taxon>Microhyloidea</taxon>
        <taxon>Microhylidae</taxon>
        <taxon>Dyscophinae</taxon>
        <taxon>Dyscophus</taxon>
    </lineage>
</organism>
<dbReference type="GO" id="GO:0004867">
    <property type="term" value="F:serine-type endopeptidase inhibitor activity"/>
    <property type="evidence" value="ECO:0007669"/>
    <property type="project" value="InterPro"/>
</dbReference>
<dbReference type="PRINTS" id="PR00759">
    <property type="entry name" value="BASICPTASE"/>
</dbReference>
<evidence type="ECO:0000256" key="1">
    <source>
        <dbReference type="ARBA" id="ARBA00023157"/>
    </source>
</evidence>
<dbReference type="PANTHER" id="PTHR10083:SF374">
    <property type="entry name" value="BPTI_KUNITZ INHIBITOR DOMAIN-CONTAINING PROTEIN"/>
    <property type="match status" value="1"/>
</dbReference>
<evidence type="ECO:0000256" key="2">
    <source>
        <dbReference type="SAM" id="SignalP"/>
    </source>
</evidence>
<dbReference type="SUPFAM" id="SSF57362">
    <property type="entry name" value="BPTI-like"/>
    <property type="match status" value="1"/>
</dbReference>
<dbReference type="InterPro" id="IPR050098">
    <property type="entry name" value="TFPI/VKTCI-like"/>
</dbReference>
<proteinExistence type="evidence at transcript level"/>
<dbReference type="PROSITE" id="PS00280">
    <property type="entry name" value="BPTI_KUNITZ_1"/>
    <property type="match status" value="1"/>
</dbReference>
<dbReference type="PROSITE" id="PS50279">
    <property type="entry name" value="BPTI_KUNITZ_2"/>
    <property type="match status" value="1"/>
</dbReference>
<dbReference type="AlphaFoldDB" id="J9UVV9"/>
<dbReference type="InterPro" id="IPR002223">
    <property type="entry name" value="Kunitz_BPTI"/>
</dbReference>
<keyword evidence="2" id="KW-0732">Signal</keyword>
<dbReference type="InterPro" id="IPR036880">
    <property type="entry name" value="Kunitz_BPTI_sf"/>
</dbReference>
<evidence type="ECO:0000259" key="3">
    <source>
        <dbReference type="PROSITE" id="PS50279"/>
    </source>
</evidence>
<reference evidence="4" key="1">
    <citation type="submission" date="2012-07" db="EMBL/GenBank/DDBJ databases">
        <title>Molecular cloning of the trypsin inhibitor from the skin secretion of the Madagascan tomato frog, Dyscophus guineti (Microhylidae), and insights into its potential defensive role.</title>
        <authorList>
            <person name="Koenig E."/>
            <person name="Zhou M."/>
            <person name="Wesse C."/>
            <person name="Murphy A."/>
            <person name="Chen T."/>
            <person name="Shaw C."/>
            <person name="Bininda-Emonds O."/>
        </authorList>
    </citation>
    <scope>NUCLEOTIDE SEQUENCE</scope>
    <source>
        <tissue evidence="4">Skin</tissue>
    </source>
</reference>
<feature type="domain" description="BPTI/Kunitz inhibitor" evidence="3">
    <location>
        <begin position="27"/>
        <end position="77"/>
    </location>
</feature>
<accession>J9UVV9</accession>
<dbReference type="PANTHER" id="PTHR10083">
    <property type="entry name" value="KUNITZ-TYPE PROTEASE INHIBITOR-RELATED"/>
    <property type="match status" value="1"/>
</dbReference>
<name>J9UVV9_9NEOB</name>
<feature type="chain" id="PRO_5003827523" evidence="2">
    <location>
        <begin position="22"/>
        <end position="78"/>
    </location>
</feature>
<dbReference type="InterPro" id="IPR020901">
    <property type="entry name" value="Prtase_inh_Kunz-CS"/>
</dbReference>
<sequence>MKTLLLLAVIVFSSFWSFSSSSPAEVCFLPKESGLCRARALRYYYDRGDGKCEEFIYGGCGGNGNNYKSLLTCKISCE</sequence>
<dbReference type="Gene3D" id="4.10.410.10">
    <property type="entry name" value="Pancreatic trypsin inhibitor Kunitz domain"/>
    <property type="match status" value="1"/>
</dbReference>
<evidence type="ECO:0000313" key="4">
    <source>
        <dbReference type="EMBL" id="AFR78284.1"/>
    </source>
</evidence>
<dbReference type="Pfam" id="PF00014">
    <property type="entry name" value="Kunitz_BPTI"/>
    <property type="match status" value="1"/>
</dbReference>